<dbReference type="GO" id="GO:0006400">
    <property type="term" value="P:tRNA modification"/>
    <property type="evidence" value="ECO:0007669"/>
    <property type="project" value="UniProtKB-UniRule"/>
</dbReference>
<comment type="subcellular location">
    <subcellularLocation>
        <location evidence="6">Plastid</location>
        <location evidence="6">Chloroplast</location>
    </subcellularLocation>
</comment>
<evidence type="ECO:0000256" key="4">
    <source>
        <dbReference type="ARBA" id="ARBA00022840"/>
    </source>
</evidence>
<dbReference type="PANTHER" id="PTHR43033">
    <property type="entry name" value="TRNA(ILE)-LYSIDINE SYNTHASE-RELATED"/>
    <property type="match status" value="1"/>
</dbReference>
<keyword evidence="8" id="KW-0150">Chloroplast</keyword>
<name>A0A8E6KZP3_9FLOR</name>
<dbReference type="InterPro" id="IPR012795">
    <property type="entry name" value="tRNA_Ile_lys_synt_N"/>
</dbReference>
<dbReference type="Pfam" id="PF01171">
    <property type="entry name" value="ATP_bind_3"/>
    <property type="match status" value="1"/>
</dbReference>
<evidence type="ECO:0000256" key="3">
    <source>
        <dbReference type="ARBA" id="ARBA00022741"/>
    </source>
</evidence>
<dbReference type="HAMAP" id="MF_01161">
    <property type="entry name" value="tRNA_Ile_lys_synt"/>
    <property type="match status" value="1"/>
</dbReference>
<dbReference type="GO" id="GO:0009507">
    <property type="term" value="C:chloroplast"/>
    <property type="evidence" value="ECO:0007669"/>
    <property type="project" value="UniProtKB-SubCell"/>
</dbReference>
<dbReference type="EC" id="6.3.4.19" evidence="6"/>
<evidence type="ECO:0000256" key="6">
    <source>
        <dbReference type="HAMAP-Rule" id="MF_01161"/>
    </source>
</evidence>
<geneLocation type="chloroplast" evidence="8"/>
<reference evidence="8" key="1">
    <citation type="submission" date="2021-03" db="EMBL/GenBank/DDBJ databases">
        <title>Transfer of the hemiparasitic marine red alga Erythrocystis saccata (Rhodomelaceae, Rhodophyta) to the tribe Streblocladieae inferred from organellar genome analysis.</title>
        <authorList>
            <person name="Hughey J.R."/>
        </authorList>
    </citation>
    <scope>NUCLEOTIDE SEQUENCE</scope>
</reference>
<comment type="domain">
    <text evidence="6">The N-terminal region contains the highly conserved SGGXDS motif, predicted to be a P-loop motif involved in ATP binding.</text>
</comment>
<feature type="domain" description="tRNA(Ile)-lysidine/2-thiocytidine synthase N-terminal" evidence="7">
    <location>
        <begin position="21"/>
        <end position="196"/>
    </location>
</feature>
<comment type="catalytic activity">
    <reaction evidence="5 6">
        <text>cytidine(34) in tRNA(Ile2) + L-lysine + ATP = lysidine(34) in tRNA(Ile2) + AMP + diphosphate + H(+)</text>
        <dbReference type="Rhea" id="RHEA:43744"/>
        <dbReference type="Rhea" id="RHEA-COMP:10625"/>
        <dbReference type="Rhea" id="RHEA-COMP:10670"/>
        <dbReference type="ChEBI" id="CHEBI:15378"/>
        <dbReference type="ChEBI" id="CHEBI:30616"/>
        <dbReference type="ChEBI" id="CHEBI:32551"/>
        <dbReference type="ChEBI" id="CHEBI:33019"/>
        <dbReference type="ChEBI" id="CHEBI:82748"/>
        <dbReference type="ChEBI" id="CHEBI:83665"/>
        <dbReference type="ChEBI" id="CHEBI:456215"/>
        <dbReference type="EC" id="6.3.4.19"/>
    </reaction>
</comment>
<keyword evidence="8" id="KW-0934">Plastid</keyword>
<gene>
    <name evidence="6 8" type="primary">tilS</name>
</gene>
<keyword evidence="1 6" id="KW-0436">Ligase</keyword>
<keyword evidence="3 6" id="KW-0547">Nucleotide-binding</keyword>
<dbReference type="InterPro" id="IPR011063">
    <property type="entry name" value="TilS/TtcA_N"/>
</dbReference>
<proteinExistence type="inferred from homology"/>
<evidence type="ECO:0000256" key="1">
    <source>
        <dbReference type="ARBA" id="ARBA00022598"/>
    </source>
</evidence>
<dbReference type="NCBIfam" id="TIGR02432">
    <property type="entry name" value="lysidine_TilS_N"/>
    <property type="match status" value="1"/>
</dbReference>
<comment type="function">
    <text evidence="6">Ligates lysine onto the cytidine present at position 34 of the AUA codon-specific tRNA(Ile) that contains the anticodon CAU, in an ATP-dependent manner. Cytidine is converted to lysidine, thus changing the amino acid specificity of the tRNA from methionine to isoleucine.</text>
</comment>
<evidence type="ECO:0000256" key="5">
    <source>
        <dbReference type="ARBA" id="ARBA00048539"/>
    </source>
</evidence>
<dbReference type="CDD" id="cd01992">
    <property type="entry name" value="TilS_N"/>
    <property type="match status" value="1"/>
</dbReference>
<dbReference type="EMBL" id="MW810349">
    <property type="protein sequence ID" value="QVQ56693.1"/>
    <property type="molecule type" value="Genomic_DNA"/>
</dbReference>
<keyword evidence="4 6" id="KW-0067">ATP-binding</keyword>
<protein>
    <recommendedName>
        <fullName evidence="6">tRNA(Ile)-lysidine synthase, chloroplastic</fullName>
        <ecNumber evidence="6">6.3.4.19</ecNumber>
    </recommendedName>
    <alternativeName>
        <fullName evidence="6">tRNA(Ile)-2-lysyl-cytidine synthase</fullName>
    </alternativeName>
    <alternativeName>
        <fullName evidence="6">tRNA(Ile)-lysidine synthetase</fullName>
    </alternativeName>
</protein>
<dbReference type="GO" id="GO:0032267">
    <property type="term" value="F:tRNA(Ile)-lysidine synthase activity"/>
    <property type="evidence" value="ECO:0007669"/>
    <property type="project" value="UniProtKB-EC"/>
</dbReference>
<feature type="binding site" evidence="6">
    <location>
        <begin position="26"/>
        <end position="31"/>
    </location>
    <ligand>
        <name>ATP</name>
        <dbReference type="ChEBI" id="CHEBI:30616"/>
    </ligand>
</feature>
<dbReference type="PANTHER" id="PTHR43033:SF1">
    <property type="entry name" value="TRNA(ILE)-LYSIDINE SYNTHASE-RELATED"/>
    <property type="match status" value="1"/>
</dbReference>
<organism evidence="8">
    <name type="scientific">Erythrocystis saccata</name>
    <dbReference type="NCBI Taxonomy" id="2822695"/>
    <lineage>
        <taxon>Eukaryota</taxon>
        <taxon>Rhodophyta</taxon>
        <taxon>Florideophyceae</taxon>
        <taxon>Rhodymeniophycidae</taxon>
        <taxon>Ceramiales</taxon>
        <taxon>Rhodomelaceae</taxon>
        <taxon>Erythrocystis</taxon>
    </lineage>
</organism>
<evidence type="ECO:0000259" key="7">
    <source>
        <dbReference type="Pfam" id="PF01171"/>
    </source>
</evidence>
<evidence type="ECO:0000256" key="2">
    <source>
        <dbReference type="ARBA" id="ARBA00022694"/>
    </source>
</evidence>
<dbReference type="InterPro" id="IPR012094">
    <property type="entry name" value="tRNA_Ile_lys_synt"/>
</dbReference>
<dbReference type="GO" id="GO:0005524">
    <property type="term" value="F:ATP binding"/>
    <property type="evidence" value="ECO:0007669"/>
    <property type="project" value="UniProtKB-UniRule"/>
</dbReference>
<evidence type="ECO:0000313" key="8">
    <source>
        <dbReference type="EMBL" id="QVQ56693.1"/>
    </source>
</evidence>
<sequence length="319" mass="38216">MITSLINLIQSFIKKYKLQSILVAISGGQDSILLINLLNQIKNNYKITYIYIDHQWKSNSKSQIKHLINYIKSQNHKITIYQINRTTMSENNCRQQRYHIIYQHAIKQDYKLIITGHNSSDKVETFFYNIIRKSGLEGLSSPIINNKINYKIFLLRPLLNLNKNKIYTLCKKLNLPIWSDNTNYIYTINRNRIRNELIPYMSNFFNVQVENNLVYSIKNQYYENEYIKQNATKIYLKDKHPYKVAINCKNLSKQHFILQIKSLQIFYLNNLKINLNQENIKKIINTINKKLSKNKKAIIFEDKNYIHVLTYQWLYIEKK</sequence>
<comment type="similarity">
    <text evidence="6">Belongs to the tRNA(Ile)-lysidine synthase family.</text>
</comment>
<keyword evidence="2 6" id="KW-0819">tRNA processing</keyword>
<accession>A0A8E6KZP3</accession>
<dbReference type="AlphaFoldDB" id="A0A8E6KZP3"/>